<dbReference type="EMBL" id="CP003059">
    <property type="protein sequence ID" value="AEP36803.1"/>
    <property type="molecule type" value="Genomic_DNA"/>
</dbReference>
<dbReference type="KEGG" id="tas:TASI_1044"/>
<dbReference type="STRING" id="1008459.TASI_1044"/>
<dbReference type="AlphaFoldDB" id="G4QBY7"/>
<keyword evidence="2" id="KW-1185">Reference proteome</keyword>
<organism evidence="1 2">
    <name type="scientific">Taylorella asinigenitalis (strain MCE3)</name>
    <dbReference type="NCBI Taxonomy" id="1008459"/>
    <lineage>
        <taxon>Bacteria</taxon>
        <taxon>Pseudomonadati</taxon>
        <taxon>Pseudomonadota</taxon>
        <taxon>Betaproteobacteria</taxon>
        <taxon>Burkholderiales</taxon>
        <taxon>Alcaligenaceae</taxon>
        <taxon>Taylorella</taxon>
    </lineage>
</organism>
<dbReference type="HOGENOM" id="CLU_966221_0_0_4"/>
<reference key="1">
    <citation type="submission" date="2011-09" db="EMBL/GenBank/DDBJ databases">
        <title>Genomic characterization of the Taylorella genus.</title>
        <authorList>
            <person name="Hebert L."/>
            <person name="Moumen B."/>
            <person name="Pons N."/>
            <person name="Duquesne F."/>
            <person name="Breuil M.-F."/>
            <person name="Goux D."/>
            <person name="Batto J.-M."/>
            <person name="Renault P."/>
            <person name="Laugier C."/>
            <person name="Petry S."/>
        </authorList>
    </citation>
    <scope>NUCLEOTIDE SEQUENCE</scope>
    <source>
        <strain>MCE3</strain>
    </source>
</reference>
<accession>G4QBY7</accession>
<proteinExistence type="predicted"/>
<dbReference type="RefSeq" id="WP_014111698.1">
    <property type="nucleotide sequence ID" value="NC_016043.1"/>
</dbReference>
<name>G4QBY7_TAYAM</name>
<dbReference type="Proteomes" id="UP000009284">
    <property type="component" value="Chromosome"/>
</dbReference>
<reference evidence="1 2" key="2">
    <citation type="journal article" date="2012" name="PLoS ONE">
        <title>Genomic characterization of the taylorella genus.</title>
        <authorList>
            <person name="Hebert L."/>
            <person name="Moumen B."/>
            <person name="Pons N."/>
            <person name="Duquesne F."/>
            <person name="Breuil M.F."/>
            <person name="Goux D."/>
            <person name="Batto J.M."/>
            <person name="Laugier C."/>
            <person name="Renault P."/>
            <person name="Petry S."/>
        </authorList>
    </citation>
    <scope>NUCLEOTIDE SEQUENCE [LARGE SCALE GENOMIC DNA]</scope>
    <source>
        <strain evidence="1 2">MCE3</strain>
    </source>
</reference>
<gene>
    <name evidence="1" type="ordered locus">TASI_1044</name>
</gene>
<evidence type="ECO:0000313" key="1">
    <source>
        <dbReference type="EMBL" id="AEP36803.1"/>
    </source>
</evidence>
<protein>
    <submittedName>
        <fullName evidence="1">Uncharacterized protein</fullName>
    </submittedName>
</protein>
<sequence>MGINLIKNEDGEIEYAVFDKDDYEKIIEIIELVKSLNLYKKTISLENFNLNCSHSDDLKKEDSQFDYSLPAFSSRDDDFQSIHGINSNDTVNLDRNLDGPITTSYSKPVSSEVNFNENSRRYSSKVYDYKSAKEYLTVDILLDALRERDLEVLKIAGKLWKNDYFEWDESDSDALILYYLSGAIFTKGFNDFNENEKLVKMIKYALNNFHFRPEQRIELNSIKVLLEDRVNGVEDLERINKAKFFNILLTGFSNHFNLDINAVIKILRIGHRELKEYRLTGNLSFMDN</sequence>
<evidence type="ECO:0000313" key="2">
    <source>
        <dbReference type="Proteomes" id="UP000009284"/>
    </source>
</evidence>